<dbReference type="SUPFAM" id="SSF52540">
    <property type="entry name" value="P-loop containing nucleoside triphosphate hydrolases"/>
    <property type="match status" value="1"/>
</dbReference>
<dbReference type="RefSeq" id="WP_204603330.1">
    <property type="nucleotide sequence ID" value="NZ_JBHSED010000005.1"/>
</dbReference>
<feature type="transmembrane region" description="Helical" evidence="1">
    <location>
        <begin position="6"/>
        <end position="24"/>
    </location>
</feature>
<keyword evidence="1" id="KW-1133">Transmembrane helix</keyword>
<dbReference type="InterPro" id="IPR027417">
    <property type="entry name" value="P-loop_NTPase"/>
</dbReference>
<protein>
    <submittedName>
        <fullName evidence="2">Pilus assembly protein CpaF</fullName>
    </submittedName>
</protein>
<gene>
    <name evidence="2" type="ORF">ACFO1S_05015</name>
</gene>
<dbReference type="EMBL" id="JBHSED010000005">
    <property type="protein sequence ID" value="MFC4302803.1"/>
    <property type="molecule type" value="Genomic_DNA"/>
</dbReference>
<organism evidence="2 3">
    <name type="scientific">Cohnella boryungensis</name>
    <dbReference type="NCBI Taxonomy" id="768479"/>
    <lineage>
        <taxon>Bacteria</taxon>
        <taxon>Bacillati</taxon>
        <taxon>Bacillota</taxon>
        <taxon>Bacilli</taxon>
        <taxon>Bacillales</taxon>
        <taxon>Paenibacillaceae</taxon>
        <taxon>Cohnella</taxon>
    </lineage>
</organism>
<name>A0ABV8S5I3_9BACL</name>
<keyword evidence="1" id="KW-0812">Transmembrane</keyword>
<reference evidence="3" key="1">
    <citation type="journal article" date="2019" name="Int. J. Syst. Evol. Microbiol.">
        <title>The Global Catalogue of Microorganisms (GCM) 10K type strain sequencing project: providing services to taxonomists for standard genome sequencing and annotation.</title>
        <authorList>
            <consortium name="The Broad Institute Genomics Platform"/>
            <consortium name="The Broad Institute Genome Sequencing Center for Infectious Disease"/>
            <person name="Wu L."/>
            <person name="Ma J."/>
        </authorList>
    </citation>
    <scope>NUCLEOTIDE SEQUENCE [LARGE SCALE GENOMIC DNA]</scope>
    <source>
        <strain evidence="3">CGMCC 4.1641</strain>
    </source>
</reference>
<comment type="caution">
    <text evidence="2">The sequence shown here is derived from an EMBL/GenBank/DDBJ whole genome shotgun (WGS) entry which is preliminary data.</text>
</comment>
<evidence type="ECO:0000313" key="3">
    <source>
        <dbReference type="Proteomes" id="UP001595755"/>
    </source>
</evidence>
<evidence type="ECO:0000313" key="2">
    <source>
        <dbReference type="EMBL" id="MFC4302803.1"/>
    </source>
</evidence>
<sequence length="609" mass="70486">MKLNTLLMVMTIVGVLLLLAALYWRAKREKPDVEQSDKLTMERLLEIVKYSLADLIKDENFAGLADEEFESMYKRKARIQDAMQNCVYGIDSAKLIVQDLIRSVIADLLKTEEEIAEVFDFHGNYLEPRVKFEILMYFYKKEFGKDALAEMINEYRLARERYEIEDKSQASYLISEEDIDRIYAEKNYELTYPVMLDLLSVLIYQKYKGFGVIDTLREMNINGFNCGTSGSILSALLNKEKKVMKAPSSVWLYFNGKYIHLRFLSFHTEEELRRVVQLLCRYNNPGPLTEKRGYLVNTMYDKSRVLALRPPAAEYWAVFVRKFTLSDSSLPALIDKPYVNKAFLAIQLVAYLMMGQVTCGFTGRQGAGKTVMMTAAVRYIDPRYTVRVLEMAPEMYLRELYPERNILSVQETEFVSASELQDALKKSDAAVSIVGEVATDAIAARMIQMGQVASIFTIFSHHANLAEQLVYAIRNSLVNAGGFTGNMITAEQQVIDVIRVDIHLNYTTDGRRYIERISEIVKLDVSVPYPEYDSNNPVHSMNRITKEYYTRQTDRKSFETRDILKYNLDTDTYETYDWFTTELTQRMLEAMPPDKVQDFKSFILDNWRL</sequence>
<accession>A0ABV8S5I3</accession>
<dbReference type="Gene3D" id="3.40.50.300">
    <property type="entry name" value="P-loop containing nucleotide triphosphate hydrolases"/>
    <property type="match status" value="1"/>
</dbReference>
<proteinExistence type="predicted"/>
<dbReference type="Proteomes" id="UP001595755">
    <property type="component" value="Unassembled WGS sequence"/>
</dbReference>
<keyword evidence="1" id="KW-0472">Membrane</keyword>
<keyword evidence="3" id="KW-1185">Reference proteome</keyword>
<evidence type="ECO:0000256" key="1">
    <source>
        <dbReference type="SAM" id="Phobius"/>
    </source>
</evidence>